<evidence type="ECO:0000313" key="3">
    <source>
        <dbReference type="Proteomes" id="UP000483820"/>
    </source>
</evidence>
<dbReference type="CTD" id="9807293"/>
<proteinExistence type="predicted"/>
<gene>
    <name evidence="2" type="ORF">GCK72_010109</name>
</gene>
<protein>
    <submittedName>
        <fullName evidence="2">Uncharacterized protein</fullName>
    </submittedName>
</protein>
<comment type="caution">
    <text evidence="2">The sequence shown here is derived from an EMBL/GenBank/DDBJ whole genome shotgun (WGS) entry which is preliminary data.</text>
</comment>
<dbReference type="EMBL" id="WUAV01000003">
    <property type="protein sequence ID" value="KAF1761850.1"/>
    <property type="molecule type" value="Genomic_DNA"/>
</dbReference>
<keyword evidence="1" id="KW-0472">Membrane</keyword>
<evidence type="ECO:0000313" key="2">
    <source>
        <dbReference type="EMBL" id="KAF1761850.1"/>
    </source>
</evidence>
<dbReference type="GeneID" id="9807293"/>
<reference evidence="2 3" key="1">
    <citation type="submission" date="2019-12" db="EMBL/GenBank/DDBJ databases">
        <title>Chromosome-level assembly of the Caenorhabditis remanei genome.</title>
        <authorList>
            <person name="Teterina A.A."/>
            <person name="Willis J.H."/>
            <person name="Phillips P.C."/>
        </authorList>
    </citation>
    <scope>NUCLEOTIDE SEQUENCE [LARGE SCALE GENOMIC DNA]</scope>
    <source>
        <strain evidence="2 3">PX506</strain>
        <tissue evidence="2">Whole organism</tissue>
    </source>
</reference>
<keyword evidence="1" id="KW-0812">Transmembrane</keyword>
<evidence type="ECO:0000256" key="1">
    <source>
        <dbReference type="SAM" id="Phobius"/>
    </source>
</evidence>
<organism evidence="2 3">
    <name type="scientific">Caenorhabditis remanei</name>
    <name type="common">Caenorhabditis vulgaris</name>
    <dbReference type="NCBI Taxonomy" id="31234"/>
    <lineage>
        <taxon>Eukaryota</taxon>
        <taxon>Metazoa</taxon>
        <taxon>Ecdysozoa</taxon>
        <taxon>Nematoda</taxon>
        <taxon>Chromadorea</taxon>
        <taxon>Rhabditida</taxon>
        <taxon>Rhabditina</taxon>
        <taxon>Rhabditomorpha</taxon>
        <taxon>Rhabditoidea</taxon>
        <taxon>Rhabditidae</taxon>
        <taxon>Peloderinae</taxon>
        <taxon>Caenorhabditis</taxon>
    </lineage>
</organism>
<dbReference type="AlphaFoldDB" id="A0A6A5H1Z9"/>
<sequence>MEVLSTRVTSNPVIIVTIFGQMIDNAKKLNWECPILESSNQCITVVKASGCLESSQLSYNFWINTQVIQKYAEESEVGVSKTSKNTSEVNEYQNSSFCKNYSIHETVLIGGENDTNIFAILPFGINSTNLSKTTECSPPFPPDMFICNCRSSPICQVPILYLTPNSTFCGSSTVFIYHTRGFVYSAVVTSSPSESSDSDSQKHTILYFDLPQTPPRSKFELQRGRFHCPSETACITEILYPFIFLDSIELPYQIGILVVSALLGIVILSKLNNE</sequence>
<name>A0A6A5H1Z9_CAERE</name>
<dbReference type="RefSeq" id="XP_053587271.1">
    <property type="nucleotide sequence ID" value="XM_053727694.1"/>
</dbReference>
<feature type="transmembrane region" description="Helical" evidence="1">
    <location>
        <begin position="250"/>
        <end position="268"/>
    </location>
</feature>
<accession>A0A6A5H1Z9</accession>
<keyword evidence="1" id="KW-1133">Transmembrane helix</keyword>
<dbReference type="KEGG" id="crq:GCK72_010109"/>
<dbReference type="Proteomes" id="UP000483820">
    <property type="component" value="Chromosome III"/>
</dbReference>